<dbReference type="SUPFAM" id="SSF74650">
    <property type="entry name" value="Galactose mutarotase-like"/>
    <property type="match status" value="1"/>
</dbReference>
<dbReference type="InterPro" id="IPR013780">
    <property type="entry name" value="Glyco_hydro_b"/>
</dbReference>
<evidence type="ECO:0000313" key="8">
    <source>
        <dbReference type="Proteomes" id="UP000001304"/>
    </source>
</evidence>
<dbReference type="Gene3D" id="2.60.40.1760">
    <property type="entry name" value="glycosyl hydrolase (family 31)"/>
    <property type="match status" value="1"/>
</dbReference>
<keyword evidence="2 7" id="KW-0326">Glycosidase</keyword>
<dbReference type="HOGENOM" id="CLU_000631_7_3_2"/>
<evidence type="ECO:0000313" key="7">
    <source>
        <dbReference type="EMBL" id="ADM27156.1"/>
    </source>
</evidence>
<evidence type="ECO:0000259" key="6">
    <source>
        <dbReference type="Pfam" id="PF21365"/>
    </source>
</evidence>
<dbReference type="CDD" id="cd14752">
    <property type="entry name" value="GH31_N"/>
    <property type="match status" value="1"/>
</dbReference>
<protein>
    <submittedName>
        <fullName evidence="7">Alpha-glucosidase</fullName>
        <ecNumber evidence="7">3.2.1.20</ecNumber>
    </submittedName>
</protein>
<dbReference type="InterPro" id="IPR011013">
    <property type="entry name" value="Gal_mutarotase_sf_dom"/>
</dbReference>
<dbReference type="AlphaFoldDB" id="E0SQT2"/>
<evidence type="ECO:0000256" key="2">
    <source>
        <dbReference type="RuleBase" id="RU361185"/>
    </source>
</evidence>
<dbReference type="EC" id="3.2.1.20" evidence="7"/>
<keyword evidence="8" id="KW-1185">Reference proteome</keyword>
<dbReference type="Pfam" id="PF21365">
    <property type="entry name" value="Glyco_hydro_31_3rd"/>
    <property type="match status" value="1"/>
</dbReference>
<dbReference type="PANTHER" id="PTHR43863">
    <property type="entry name" value="HYDROLASE, PUTATIVE (AFU_ORTHOLOGUE AFUA_1G03140)-RELATED"/>
    <property type="match status" value="1"/>
</dbReference>
<reference evidence="7 8" key="1">
    <citation type="journal article" date="2010" name="Stand. Genomic Sci.">
        <title>Complete genome sequence of Ignisphaera aggregans type strain (AQ1.S1).</title>
        <authorList>
            <person name="Goker M."/>
            <person name="Held B."/>
            <person name="Lapidus A."/>
            <person name="Nolan M."/>
            <person name="Spring S."/>
            <person name="Yasawong M."/>
            <person name="Lucas S."/>
            <person name="Glavina Del Rio T."/>
            <person name="Tice H."/>
            <person name="Cheng J.F."/>
            <person name="Goodwin L."/>
            <person name="Tapia R."/>
            <person name="Pitluck S."/>
            <person name="Liolios K."/>
            <person name="Ivanova N."/>
            <person name="Mavromatis K."/>
            <person name="Mikhailova N."/>
            <person name="Pati A."/>
            <person name="Chen A."/>
            <person name="Palaniappan K."/>
            <person name="Brambilla E."/>
            <person name="Land M."/>
            <person name="Hauser L."/>
            <person name="Chang Y.J."/>
            <person name="Jeffries C.D."/>
            <person name="Brettin T."/>
            <person name="Detter J.C."/>
            <person name="Han C."/>
            <person name="Rohde M."/>
            <person name="Sikorski J."/>
            <person name="Woyke T."/>
            <person name="Bristow J."/>
            <person name="Eisen J.A."/>
            <person name="Markowitz V."/>
            <person name="Hugenholtz P."/>
            <person name="Kyrpides N.C."/>
            <person name="Klenk H.P."/>
        </authorList>
    </citation>
    <scope>NUCLEOTIDE SEQUENCE [LARGE SCALE GENOMIC DNA]</scope>
    <source>
        <strain evidence="8">DSM 17230 / JCM 13409 / AQ1.S1</strain>
    </source>
</reference>
<dbReference type="InterPro" id="IPR033403">
    <property type="entry name" value="DUF5110"/>
</dbReference>
<dbReference type="SUPFAM" id="SSF51011">
    <property type="entry name" value="Glycosyl hydrolase domain"/>
    <property type="match status" value="1"/>
</dbReference>
<proteinExistence type="inferred from homology"/>
<keyword evidence="2 7" id="KW-0378">Hydrolase</keyword>
<dbReference type="GO" id="GO:0004558">
    <property type="term" value="F:alpha-1,4-glucosidase activity"/>
    <property type="evidence" value="ECO:0007669"/>
    <property type="project" value="UniProtKB-EC"/>
</dbReference>
<dbReference type="BioCyc" id="IAGG583356:GHAH-319-MONOMER"/>
<dbReference type="CAZy" id="GH31">
    <property type="family name" value="Glycoside Hydrolase Family 31"/>
</dbReference>
<feature type="domain" description="Glycosyl hydrolase family 31 C-terminal" evidence="6">
    <location>
        <begin position="542"/>
        <end position="627"/>
    </location>
</feature>
<dbReference type="PANTHER" id="PTHR43863:SF2">
    <property type="entry name" value="MALTASE-GLUCOAMYLASE"/>
    <property type="match status" value="1"/>
</dbReference>
<dbReference type="Proteomes" id="UP000001304">
    <property type="component" value="Chromosome"/>
</dbReference>
<gene>
    <name evidence="7" type="ordered locus">Igag_0310</name>
</gene>
<dbReference type="CDD" id="cd06591">
    <property type="entry name" value="GH31_xylosidase_XylS"/>
    <property type="match status" value="1"/>
</dbReference>
<evidence type="ECO:0000259" key="3">
    <source>
        <dbReference type="Pfam" id="PF01055"/>
    </source>
</evidence>
<evidence type="ECO:0000256" key="1">
    <source>
        <dbReference type="ARBA" id="ARBA00007806"/>
    </source>
</evidence>
<organism evidence="7 8">
    <name type="scientific">Ignisphaera aggregans (strain DSM 17230 / JCM 13409 / AQ1.S1)</name>
    <dbReference type="NCBI Taxonomy" id="583356"/>
    <lineage>
        <taxon>Archaea</taxon>
        <taxon>Thermoproteota</taxon>
        <taxon>Thermoprotei</taxon>
        <taxon>Desulfurococcales</taxon>
        <taxon>Desulfurococcaceae</taxon>
        <taxon>Ignisphaera</taxon>
    </lineage>
</organism>
<dbReference type="Pfam" id="PF17137">
    <property type="entry name" value="DUF5110"/>
    <property type="match status" value="1"/>
</dbReference>
<dbReference type="Gene3D" id="2.60.40.1180">
    <property type="entry name" value="Golgi alpha-mannosidase II"/>
    <property type="match status" value="2"/>
</dbReference>
<dbReference type="InterPro" id="IPR000322">
    <property type="entry name" value="Glyco_hydro_31_TIM"/>
</dbReference>
<dbReference type="InterPro" id="IPR025887">
    <property type="entry name" value="Glyco_hydro_31_N_dom"/>
</dbReference>
<dbReference type="Gene3D" id="3.20.20.80">
    <property type="entry name" value="Glycosidases"/>
    <property type="match status" value="1"/>
</dbReference>
<dbReference type="InterPro" id="IPR051816">
    <property type="entry name" value="Glycosyl_Hydrolase_31"/>
</dbReference>
<feature type="domain" description="Glycoside hydrolase family 31 N-terminal" evidence="4">
    <location>
        <begin position="17"/>
        <end position="174"/>
    </location>
</feature>
<dbReference type="InterPro" id="IPR048395">
    <property type="entry name" value="Glyco_hydro_31_C"/>
</dbReference>
<dbReference type="GO" id="GO:0005975">
    <property type="term" value="P:carbohydrate metabolic process"/>
    <property type="evidence" value="ECO:0007669"/>
    <property type="project" value="InterPro"/>
</dbReference>
<comment type="similarity">
    <text evidence="1 2">Belongs to the glycosyl hydrolase 31 family.</text>
</comment>
<accession>E0SQT2</accession>
<dbReference type="InterPro" id="IPR017853">
    <property type="entry name" value="GH"/>
</dbReference>
<dbReference type="KEGG" id="iag:Igag_0310"/>
<dbReference type="EMBL" id="CP002098">
    <property type="protein sequence ID" value="ADM27156.1"/>
    <property type="molecule type" value="Genomic_DNA"/>
</dbReference>
<dbReference type="Pfam" id="PF13802">
    <property type="entry name" value="Gal_mutarotas_2"/>
    <property type="match status" value="1"/>
</dbReference>
<dbReference type="GO" id="GO:0030246">
    <property type="term" value="F:carbohydrate binding"/>
    <property type="evidence" value="ECO:0007669"/>
    <property type="project" value="InterPro"/>
</dbReference>
<evidence type="ECO:0000259" key="4">
    <source>
        <dbReference type="Pfam" id="PF13802"/>
    </source>
</evidence>
<sequence>MLELVNVYEVKGSFGTTRVEIYRQNIVRVVHIPRDVVDFDKKSFVVIAKPIEIPVAVSDRSDALIVNTGVLTVRIDKANGCISIGSGSTTIFREYLWRSEPVEIYGEKTYHFEQIFEVRDDEGIYGLGQHAGYSAHTGYNYRGRVVYLVQRNTDIAIPFMVSSKGYGVLWDMYSMGVADFTKSLARIWFEAGDALDFYFIYGPSIDDVISGYRWLTGKATMLPKYAFGYWQSKERYATQQELISTAKMFRDRDIPIDIIVQDWRYWGKYGWNAFKFDENDYPNPREMVKELHDINIRLVISIWPIFGEETEIIKEAEKIGCIFRGTGLLNVFKDECREWFWRKIEEVFFSIGIDGWWLDASEPEVRPLLIYTTWQRELDTERYGKMFKYINLYPLLETKAVYEGQRSVSNKRVLILTRSGFLGIQRYGVINWSGDITGDWTTFRTQIWAGLNYCASGLPYWTTDIGGFFSGNPDTEGYRELFIRWLQWGVFCPIFRVHGTYYPKEPWRFGSEAEKIIVKYIRLRYRLLPYIYSLVWKVYNNGYTIMRPLFFDYRDDPEVLNIDDQFMFGPYILVSPITTPSTYEREIYLPKGLWYDFWSGELLEHGFHKVKAPIDIIPLHVKAGAILPLAPISTRYSMQKIDEIELRIYRGRSTVFTLYEDDGETYDYEKGIYALIPIEWDEDNQKLIIHGKQGSYEIPEIKFKVVWVRRGKGVGIEESEPDTIARYQGEKIVVSKP</sequence>
<dbReference type="SUPFAM" id="SSF51445">
    <property type="entry name" value="(Trans)glycosidases"/>
    <property type="match status" value="1"/>
</dbReference>
<dbReference type="STRING" id="583356.Igag_0310"/>
<evidence type="ECO:0000259" key="5">
    <source>
        <dbReference type="Pfam" id="PF17137"/>
    </source>
</evidence>
<feature type="domain" description="Glycoside hydrolase family 31 TIM barrel" evidence="3">
    <location>
        <begin position="220"/>
        <end position="534"/>
    </location>
</feature>
<dbReference type="Pfam" id="PF01055">
    <property type="entry name" value="Glyco_hydro_31_2nd"/>
    <property type="match status" value="1"/>
</dbReference>
<name>E0SQT2_IGNAA</name>
<feature type="domain" description="DUF5110" evidence="5">
    <location>
        <begin position="643"/>
        <end position="708"/>
    </location>
</feature>